<dbReference type="EMBL" id="UOED01000005">
    <property type="protein sequence ID" value="VAV86442.1"/>
    <property type="molecule type" value="Genomic_DNA"/>
</dbReference>
<protein>
    <recommendedName>
        <fullName evidence="1">Putative auto-transporter adhesin head GIN domain-containing protein</fullName>
    </recommendedName>
</protein>
<sequence length="257" mass="27491">MSYLKLFGIAAFAIGAILYMASGEEHDLVMGQQDYDLGEYVNISEGSAAHVTVRVGGDYGLDVNADEKDLALLKVYVRGQTLVIEKKQSVFNSWNGPKPEITISLPKLKKYTVNGSSDVVIEGIHGSFFKAVINGSGQIKFTGGSEELKAQINGSGDLISPSFETVDGDISINGSGEVRMSGKCRSLEIEINGSGDFAARDFICEKVEVDIAGSGDLVVYASEALDVDVAGSGDVNVYGNPDKVIDRSRKKNHIKIK</sequence>
<reference evidence="2" key="1">
    <citation type="submission" date="2018-06" db="EMBL/GenBank/DDBJ databases">
        <authorList>
            <person name="Zhirakovskaya E."/>
        </authorList>
    </citation>
    <scope>NUCLEOTIDE SEQUENCE</scope>
</reference>
<organism evidence="2">
    <name type="scientific">hydrothermal vent metagenome</name>
    <dbReference type="NCBI Taxonomy" id="652676"/>
    <lineage>
        <taxon>unclassified sequences</taxon>
        <taxon>metagenomes</taxon>
        <taxon>ecological metagenomes</taxon>
    </lineage>
</organism>
<proteinExistence type="predicted"/>
<dbReference type="PANTHER" id="PTHR39200">
    <property type="entry name" value="HYPOTHETICAL EXPORTED PROTEIN"/>
    <property type="match status" value="1"/>
</dbReference>
<dbReference type="Gene3D" id="2.160.20.120">
    <property type="match status" value="1"/>
</dbReference>
<accession>A0A3B0R1P4</accession>
<gene>
    <name evidence="2" type="ORF">MNBD_ALPHA02-2079</name>
</gene>
<dbReference type="InterPro" id="IPR021255">
    <property type="entry name" value="DUF2807"/>
</dbReference>
<name>A0A3B0R1P4_9ZZZZ</name>
<evidence type="ECO:0000313" key="2">
    <source>
        <dbReference type="EMBL" id="VAV86442.1"/>
    </source>
</evidence>
<dbReference type="AlphaFoldDB" id="A0A3B0R1P4"/>
<evidence type="ECO:0000259" key="1">
    <source>
        <dbReference type="Pfam" id="PF10988"/>
    </source>
</evidence>
<dbReference type="PANTHER" id="PTHR39200:SF1">
    <property type="entry name" value="AUTO-TRANSPORTER ADHESIN HEAD GIN DOMAIN-CONTAINING PROTEIN-RELATED"/>
    <property type="match status" value="1"/>
</dbReference>
<feature type="domain" description="Putative auto-transporter adhesin head GIN" evidence="1">
    <location>
        <begin position="41"/>
        <end position="241"/>
    </location>
</feature>
<dbReference type="Pfam" id="PF10988">
    <property type="entry name" value="DUF2807"/>
    <property type="match status" value="1"/>
</dbReference>